<organism evidence="1">
    <name type="scientific">Siphoviridae sp. ctgyq20</name>
    <dbReference type="NCBI Taxonomy" id="2825611"/>
    <lineage>
        <taxon>Viruses</taxon>
        <taxon>Duplodnaviria</taxon>
        <taxon>Heunggongvirae</taxon>
        <taxon>Uroviricota</taxon>
        <taxon>Caudoviricetes</taxon>
    </lineage>
</organism>
<dbReference type="EMBL" id="BK015397">
    <property type="protein sequence ID" value="DAE04904.1"/>
    <property type="molecule type" value="Genomic_DNA"/>
</dbReference>
<evidence type="ECO:0000313" key="1">
    <source>
        <dbReference type="EMBL" id="DAE04904.1"/>
    </source>
</evidence>
<proteinExistence type="predicted"/>
<accession>A0A8S5PDZ9</accession>
<name>A0A8S5PDZ9_9CAUD</name>
<protein>
    <submittedName>
        <fullName evidence="1">Uncharacterized protein</fullName>
    </submittedName>
</protein>
<reference evidence="1" key="1">
    <citation type="journal article" date="2021" name="Proc. Natl. Acad. Sci. U.S.A.">
        <title>A Catalog of Tens of Thousands of Viruses from Human Metagenomes Reveals Hidden Associations with Chronic Diseases.</title>
        <authorList>
            <person name="Tisza M.J."/>
            <person name="Buck C.B."/>
        </authorList>
    </citation>
    <scope>NUCLEOTIDE SEQUENCE</scope>
    <source>
        <strain evidence="1">Ctgyq20</strain>
    </source>
</reference>
<sequence length="75" mass="8633">MRTWSAERLSESICGRMSRFSEKAKRCCVPPAGRRCQNKDFWAMDRSMPCGSSCSAEYKIKFETLRKKSAVSFLL</sequence>